<evidence type="ECO:0000256" key="1">
    <source>
        <dbReference type="ARBA" id="ARBA00022723"/>
    </source>
</evidence>
<sequence length="447" mass="49987">MSAMSLPLRPDYFTCPPLMRYEKDQLISLGQKICKDVVLNAMSMQLAPVDAVLTNAKTRRRARMRRGTDVFNRQLDGMCAYTQIPSTLAQVADFFYLDTNTKLRAYASVVGQTILDRQTLYTLVDHPGLTTQRNQLMALSPLHYIGVEWMVMECPFGVSNRDTCFLEAHDEFEFFDERAKVPRRGFVRAVHSIDMACCPPLRETHGLVRSSLVRSGHVFIETDDPNVLDYVCVYVTNPNGKVPRSVNLKMLHHQCARVLNLEEFFHLERITSALDHGEFAPVGSFQSKASVNFCACCDKKFGLFYRKSHCRKCGHVVCHQCSRKWPIQFRKTSTVTLRLCHVCFVGSAGAKPLPTSSALTGLGDQQGTGTCVMSDDVSILSSSVSAPSDVPCGDTNNNEVEQTDYFEADDHPAMEGMFSFHSSCRSLHFSKSSFSPYGDDSNLGISM</sequence>
<dbReference type="InterPro" id="IPR017455">
    <property type="entry name" value="Znf_FYVE-rel"/>
</dbReference>
<dbReference type="Proteomes" id="UP000030745">
    <property type="component" value="Unassembled WGS sequence"/>
</dbReference>
<dbReference type="InterPro" id="IPR000306">
    <property type="entry name" value="Znf_FYVE"/>
</dbReference>
<dbReference type="SUPFAM" id="SSF55961">
    <property type="entry name" value="Bet v1-like"/>
    <property type="match status" value="1"/>
</dbReference>
<dbReference type="KEGG" id="spar:SPRG_00823"/>
<evidence type="ECO:0000256" key="3">
    <source>
        <dbReference type="ARBA" id="ARBA00022833"/>
    </source>
</evidence>
<dbReference type="PROSITE" id="PS50178">
    <property type="entry name" value="ZF_FYVE"/>
    <property type="match status" value="1"/>
</dbReference>
<dbReference type="InterPro" id="IPR023393">
    <property type="entry name" value="START-like_dom_sf"/>
</dbReference>
<dbReference type="InterPro" id="IPR052727">
    <property type="entry name" value="Rab4/Rab5_effector"/>
</dbReference>
<dbReference type="InterPro" id="IPR013083">
    <property type="entry name" value="Znf_RING/FYVE/PHD"/>
</dbReference>
<dbReference type="GeneID" id="24123450"/>
<dbReference type="SMART" id="SM00064">
    <property type="entry name" value="FYVE"/>
    <property type="match status" value="1"/>
</dbReference>
<dbReference type="CDD" id="cd00065">
    <property type="entry name" value="FYVE_like_SF"/>
    <property type="match status" value="1"/>
</dbReference>
<evidence type="ECO:0000313" key="6">
    <source>
        <dbReference type="EMBL" id="KDO34762.1"/>
    </source>
</evidence>
<dbReference type="InterPro" id="IPR011011">
    <property type="entry name" value="Znf_FYVE_PHD"/>
</dbReference>
<dbReference type="VEuPathDB" id="FungiDB:SPRG_00823"/>
<keyword evidence="7" id="KW-1185">Reference proteome</keyword>
<dbReference type="AlphaFoldDB" id="A0A067D6Z0"/>
<dbReference type="OrthoDB" id="10018316at2759"/>
<dbReference type="STRING" id="695850.A0A067D6Z0"/>
<accession>A0A067D6Z0</accession>
<dbReference type="PANTHER" id="PTHR13510">
    <property type="entry name" value="FYVE-FINGER-CONTAINING RAB5 EFFECTOR PROTEIN RABENOSYN-5-RELATED"/>
    <property type="match status" value="1"/>
</dbReference>
<organism evidence="6 7">
    <name type="scientific">Saprolegnia parasitica (strain CBS 223.65)</name>
    <dbReference type="NCBI Taxonomy" id="695850"/>
    <lineage>
        <taxon>Eukaryota</taxon>
        <taxon>Sar</taxon>
        <taxon>Stramenopiles</taxon>
        <taxon>Oomycota</taxon>
        <taxon>Saprolegniomycetes</taxon>
        <taxon>Saprolegniales</taxon>
        <taxon>Saprolegniaceae</taxon>
        <taxon>Saprolegnia</taxon>
    </lineage>
</organism>
<name>A0A067D6Z0_SAPPC</name>
<keyword evidence="2 4" id="KW-0863">Zinc-finger</keyword>
<reference evidence="6 7" key="1">
    <citation type="journal article" date="2013" name="PLoS Genet.">
        <title>Distinctive expansion of potential virulence genes in the genome of the oomycete fish pathogen Saprolegnia parasitica.</title>
        <authorList>
            <person name="Jiang R.H."/>
            <person name="de Bruijn I."/>
            <person name="Haas B.J."/>
            <person name="Belmonte R."/>
            <person name="Lobach L."/>
            <person name="Christie J."/>
            <person name="van den Ackerveken G."/>
            <person name="Bottin A."/>
            <person name="Bulone V."/>
            <person name="Diaz-Moreno S.M."/>
            <person name="Dumas B."/>
            <person name="Fan L."/>
            <person name="Gaulin E."/>
            <person name="Govers F."/>
            <person name="Grenville-Briggs L.J."/>
            <person name="Horner N.R."/>
            <person name="Levin J.Z."/>
            <person name="Mammella M."/>
            <person name="Meijer H.J."/>
            <person name="Morris P."/>
            <person name="Nusbaum C."/>
            <person name="Oome S."/>
            <person name="Phillips A.J."/>
            <person name="van Rooyen D."/>
            <person name="Rzeszutek E."/>
            <person name="Saraiva M."/>
            <person name="Secombes C.J."/>
            <person name="Seidl M.F."/>
            <person name="Snel B."/>
            <person name="Stassen J.H."/>
            <person name="Sykes S."/>
            <person name="Tripathy S."/>
            <person name="van den Berg H."/>
            <person name="Vega-Arreguin J.C."/>
            <person name="Wawra S."/>
            <person name="Young S.K."/>
            <person name="Zeng Q."/>
            <person name="Dieguez-Uribeondo J."/>
            <person name="Russ C."/>
            <person name="Tyler B.M."/>
            <person name="van West P."/>
        </authorList>
    </citation>
    <scope>NUCLEOTIDE SEQUENCE [LARGE SCALE GENOMIC DNA]</scope>
    <source>
        <strain evidence="6 7">CBS 223.65</strain>
    </source>
</reference>
<keyword evidence="3" id="KW-0862">Zinc</keyword>
<feature type="domain" description="FYVE-type" evidence="5">
    <location>
        <begin position="288"/>
        <end position="348"/>
    </location>
</feature>
<evidence type="ECO:0000256" key="4">
    <source>
        <dbReference type="PROSITE-ProRule" id="PRU00091"/>
    </source>
</evidence>
<dbReference type="EMBL" id="KK583190">
    <property type="protein sequence ID" value="KDO34762.1"/>
    <property type="molecule type" value="Genomic_DNA"/>
</dbReference>
<proteinExistence type="predicted"/>
<evidence type="ECO:0000313" key="7">
    <source>
        <dbReference type="Proteomes" id="UP000030745"/>
    </source>
</evidence>
<dbReference type="RefSeq" id="XP_012194429.1">
    <property type="nucleotide sequence ID" value="XM_012339039.1"/>
</dbReference>
<keyword evidence="1" id="KW-0479">Metal-binding</keyword>
<dbReference type="Pfam" id="PF01363">
    <property type="entry name" value="FYVE"/>
    <property type="match status" value="1"/>
</dbReference>
<gene>
    <name evidence="6" type="ORF">SPRG_00823</name>
</gene>
<dbReference type="Gene3D" id="3.30.40.10">
    <property type="entry name" value="Zinc/RING finger domain, C3HC4 (zinc finger)"/>
    <property type="match status" value="1"/>
</dbReference>
<evidence type="ECO:0000259" key="5">
    <source>
        <dbReference type="PROSITE" id="PS50178"/>
    </source>
</evidence>
<dbReference type="Gene3D" id="3.30.530.20">
    <property type="match status" value="1"/>
</dbReference>
<protein>
    <recommendedName>
        <fullName evidence="5">FYVE-type domain-containing protein</fullName>
    </recommendedName>
</protein>
<evidence type="ECO:0000256" key="2">
    <source>
        <dbReference type="ARBA" id="ARBA00022771"/>
    </source>
</evidence>
<dbReference type="GO" id="GO:0008270">
    <property type="term" value="F:zinc ion binding"/>
    <property type="evidence" value="ECO:0007669"/>
    <property type="project" value="UniProtKB-KW"/>
</dbReference>
<dbReference type="PANTHER" id="PTHR13510:SF44">
    <property type="entry name" value="RABENOSYN-5"/>
    <property type="match status" value="1"/>
</dbReference>
<dbReference type="SUPFAM" id="SSF57903">
    <property type="entry name" value="FYVE/PHD zinc finger"/>
    <property type="match status" value="1"/>
</dbReference>